<organism evidence="1 2">
    <name type="scientific">Plakobranchus ocellatus</name>
    <dbReference type="NCBI Taxonomy" id="259542"/>
    <lineage>
        <taxon>Eukaryota</taxon>
        <taxon>Metazoa</taxon>
        <taxon>Spiralia</taxon>
        <taxon>Lophotrochozoa</taxon>
        <taxon>Mollusca</taxon>
        <taxon>Gastropoda</taxon>
        <taxon>Heterobranchia</taxon>
        <taxon>Euthyneura</taxon>
        <taxon>Panpulmonata</taxon>
        <taxon>Sacoglossa</taxon>
        <taxon>Placobranchoidea</taxon>
        <taxon>Plakobranchidae</taxon>
        <taxon>Plakobranchus</taxon>
    </lineage>
</organism>
<dbReference type="AlphaFoldDB" id="A0AAV3ZHQ1"/>
<protein>
    <submittedName>
        <fullName evidence="1">Uncharacterized protein</fullName>
    </submittedName>
</protein>
<reference evidence="1 2" key="1">
    <citation type="journal article" date="2021" name="Elife">
        <title>Chloroplast acquisition without the gene transfer in kleptoplastic sea slugs, Plakobranchus ocellatus.</title>
        <authorList>
            <person name="Maeda T."/>
            <person name="Takahashi S."/>
            <person name="Yoshida T."/>
            <person name="Shimamura S."/>
            <person name="Takaki Y."/>
            <person name="Nagai Y."/>
            <person name="Toyoda A."/>
            <person name="Suzuki Y."/>
            <person name="Arimoto A."/>
            <person name="Ishii H."/>
            <person name="Satoh N."/>
            <person name="Nishiyama T."/>
            <person name="Hasebe M."/>
            <person name="Maruyama T."/>
            <person name="Minagawa J."/>
            <person name="Obokata J."/>
            <person name="Shigenobu S."/>
        </authorList>
    </citation>
    <scope>NUCLEOTIDE SEQUENCE [LARGE SCALE GENOMIC DNA]</scope>
</reference>
<comment type="caution">
    <text evidence="1">The sequence shown here is derived from an EMBL/GenBank/DDBJ whole genome shotgun (WGS) entry which is preliminary data.</text>
</comment>
<gene>
    <name evidence="1" type="ORF">PoB_002053700</name>
</gene>
<accession>A0AAV3ZHQ1</accession>
<evidence type="ECO:0000313" key="1">
    <source>
        <dbReference type="EMBL" id="GFN94031.1"/>
    </source>
</evidence>
<sequence length="124" mass="13091">MVVVVVGGGGGGSGGSGGGGGGRWRARACDSGSLQILGRTLCHRRPEIIEWSMVAKSFNTTLLWFVQYEAAVRSTPKPTKLAGKLTKVVGTKQERAKAAGWLHLGKFPLVSIETERQKGERVGG</sequence>
<evidence type="ECO:0000313" key="2">
    <source>
        <dbReference type="Proteomes" id="UP000735302"/>
    </source>
</evidence>
<dbReference type="EMBL" id="BLXT01002395">
    <property type="protein sequence ID" value="GFN94031.1"/>
    <property type="molecule type" value="Genomic_DNA"/>
</dbReference>
<dbReference type="Proteomes" id="UP000735302">
    <property type="component" value="Unassembled WGS sequence"/>
</dbReference>
<proteinExistence type="predicted"/>
<name>A0AAV3ZHQ1_9GAST</name>
<keyword evidence="2" id="KW-1185">Reference proteome</keyword>